<dbReference type="GO" id="GO:0004301">
    <property type="term" value="F:epoxide hydrolase activity"/>
    <property type="evidence" value="ECO:0007669"/>
    <property type="project" value="TreeGrafter"/>
</dbReference>
<evidence type="ECO:0000256" key="1">
    <source>
        <dbReference type="ARBA" id="ARBA00022801"/>
    </source>
</evidence>
<name>A0A852U9L1_9ACTN</name>
<comment type="caution">
    <text evidence="3">The sequence shown here is derived from an EMBL/GenBank/DDBJ whole genome shotgun (WGS) entry which is preliminary data.</text>
</comment>
<feature type="domain" description="AB hydrolase-1" evidence="2">
    <location>
        <begin position="48"/>
        <end position="182"/>
    </location>
</feature>
<dbReference type="InterPro" id="IPR000073">
    <property type="entry name" value="AB_hydrolase_1"/>
</dbReference>
<dbReference type="InterPro" id="IPR029058">
    <property type="entry name" value="AB_hydrolase_fold"/>
</dbReference>
<dbReference type="PANTHER" id="PTHR42977:SF3">
    <property type="entry name" value="AB HYDROLASE-1 DOMAIN-CONTAINING PROTEIN"/>
    <property type="match status" value="1"/>
</dbReference>
<dbReference type="InterPro" id="IPR051340">
    <property type="entry name" value="Haloalkane_dehalogenase"/>
</dbReference>
<reference evidence="3 4" key="1">
    <citation type="submission" date="2020-07" db="EMBL/GenBank/DDBJ databases">
        <title>Sequencing the genomes of 1000 actinobacteria strains.</title>
        <authorList>
            <person name="Klenk H.-P."/>
        </authorList>
    </citation>
    <scope>NUCLEOTIDE SEQUENCE [LARGE SCALE GENOMIC DNA]</scope>
    <source>
        <strain evidence="3 4">CXB654</strain>
    </source>
</reference>
<evidence type="ECO:0000313" key="4">
    <source>
        <dbReference type="Proteomes" id="UP000589036"/>
    </source>
</evidence>
<evidence type="ECO:0000259" key="2">
    <source>
        <dbReference type="Pfam" id="PF00561"/>
    </source>
</evidence>
<evidence type="ECO:0000313" key="3">
    <source>
        <dbReference type="EMBL" id="NYE50640.1"/>
    </source>
</evidence>
<dbReference type="PANTHER" id="PTHR42977">
    <property type="entry name" value="HYDROLASE-RELATED"/>
    <property type="match status" value="1"/>
</dbReference>
<protein>
    <submittedName>
        <fullName evidence="3">Haloalkane dehalogenase</fullName>
        <ecNumber evidence="3">3.8.1.5</ecNumber>
    </submittedName>
</protein>
<sequence>MQVLRTPDDRFTDLPGFPFAPHYAEVGDGDGGTLRMHHLDEGPRDGDVVVLLHGEPSWCYLYRSMIPPLIDAGFRCVAPDLVGFGRSDKPTEQDDYTYAAHVSWLRSLLLDRLDLRGITLFGQDWGGLIGLRMLAEAPDRFARAVVANTGLPTGDHPPTEAFLKWQRFARQTPDFQIGRLINGSVRSDLPPEVVAAYDAPFPDASYTAGARVFPSLVPTAPDDPASADNRRAWEVLKEWDKPLLTAFSDGDPITAGGERPFQKLVPGAQDQPHATIEDAGHFLQEDAGPELARIIADLVRRTR</sequence>
<dbReference type="EC" id="3.8.1.5" evidence="3"/>
<dbReference type="NCBIfam" id="NF002043">
    <property type="entry name" value="PRK00870.1"/>
    <property type="match status" value="1"/>
</dbReference>
<dbReference type="PRINTS" id="PR00412">
    <property type="entry name" value="EPOXHYDRLASE"/>
</dbReference>
<gene>
    <name evidence="3" type="ORF">HDA32_005760</name>
</gene>
<proteinExistence type="predicted"/>
<accession>A0A852U9L1</accession>
<dbReference type="GO" id="GO:0018786">
    <property type="term" value="F:haloalkane dehalogenase activity"/>
    <property type="evidence" value="ECO:0007669"/>
    <property type="project" value="UniProtKB-EC"/>
</dbReference>
<dbReference type="Pfam" id="PF00561">
    <property type="entry name" value="Abhydrolase_1"/>
    <property type="match status" value="1"/>
</dbReference>
<dbReference type="EMBL" id="JACCCC010000001">
    <property type="protein sequence ID" value="NYE50640.1"/>
    <property type="molecule type" value="Genomic_DNA"/>
</dbReference>
<dbReference type="SUPFAM" id="SSF53474">
    <property type="entry name" value="alpha/beta-Hydrolases"/>
    <property type="match status" value="1"/>
</dbReference>
<dbReference type="Proteomes" id="UP000589036">
    <property type="component" value="Unassembled WGS sequence"/>
</dbReference>
<dbReference type="PRINTS" id="PR00111">
    <property type="entry name" value="ABHYDROLASE"/>
</dbReference>
<dbReference type="RefSeq" id="WP_179646093.1">
    <property type="nucleotide sequence ID" value="NZ_BAAAYY010000044.1"/>
</dbReference>
<dbReference type="Gene3D" id="3.40.50.1820">
    <property type="entry name" value="alpha/beta hydrolase"/>
    <property type="match status" value="1"/>
</dbReference>
<dbReference type="AlphaFoldDB" id="A0A852U9L1"/>
<keyword evidence="4" id="KW-1185">Reference proteome</keyword>
<dbReference type="InterPro" id="IPR000639">
    <property type="entry name" value="Epox_hydrolase-like"/>
</dbReference>
<organism evidence="3 4">
    <name type="scientific">Spinactinospora alkalitolerans</name>
    <dbReference type="NCBI Taxonomy" id="687207"/>
    <lineage>
        <taxon>Bacteria</taxon>
        <taxon>Bacillati</taxon>
        <taxon>Actinomycetota</taxon>
        <taxon>Actinomycetes</taxon>
        <taxon>Streptosporangiales</taxon>
        <taxon>Nocardiopsidaceae</taxon>
        <taxon>Spinactinospora</taxon>
    </lineage>
</organism>
<keyword evidence="1 3" id="KW-0378">Hydrolase</keyword>